<dbReference type="GO" id="GO:0005978">
    <property type="term" value="P:glycogen biosynthetic process"/>
    <property type="evidence" value="ECO:0007669"/>
    <property type="project" value="InterPro"/>
</dbReference>
<protein>
    <recommendedName>
        <fullName evidence="3">Glycosyl hydrolase family 13 catalytic domain-containing protein</fullName>
    </recommendedName>
</protein>
<accession>A0A813ZRF4</accession>
<dbReference type="GO" id="GO:0003844">
    <property type="term" value="F:1,4-alpha-glucan branching enzyme activity"/>
    <property type="evidence" value="ECO:0007669"/>
    <property type="project" value="InterPro"/>
</dbReference>
<organism evidence="4 6">
    <name type="scientific">Adineta steineri</name>
    <dbReference type="NCBI Taxonomy" id="433720"/>
    <lineage>
        <taxon>Eukaryota</taxon>
        <taxon>Metazoa</taxon>
        <taxon>Spiralia</taxon>
        <taxon>Gnathifera</taxon>
        <taxon>Rotifera</taxon>
        <taxon>Eurotatoria</taxon>
        <taxon>Bdelloidea</taxon>
        <taxon>Adinetida</taxon>
        <taxon>Adinetidae</taxon>
        <taxon>Adineta</taxon>
    </lineage>
</organism>
<dbReference type="InterPro" id="IPR017853">
    <property type="entry name" value="GH"/>
</dbReference>
<feature type="active site" description="Nucleophile" evidence="2">
    <location>
        <position position="289"/>
    </location>
</feature>
<dbReference type="PANTHER" id="PTHR43002">
    <property type="entry name" value="GLYCOGEN DEBRANCHING ENZYME"/>
    <property type="match status" value="1"/>
</dbReference>
<dbReference type="InterPro" id="IPR006047">
    <property type="entry name" value="GH13_cat_dom"/>
</dbReference>
<name>A0A813ZRF4_9BILA</name>
<comment type="similarity">
    <text evidence="1">Belongs to the glycosyl hydrolase 13 family.</text>
</comment>
<dbReference type="InterPro" id="IPR014756">
    <property type="entry name" value="Ig_E-set"/>
</dbReference>
<gene>
    <name evidence="4" type="ORF">IZO911_LOCUS12283</name>
    <name evidence="5" type="ORF">KXQ929_LOCUS34979</name>
</gene>
<evidence type="ECO:0000313" key="4">
    <source>
        <dbReference type="EMBL" id="CAF0901590.1"/>
    </source>
</evidence>
<dbReference type="SMART" id="SM00642">
    <property type="entry name" value="Aamy"/>
    <property type="match status" value="1"/>
</dbReference>
<dbReference type="EMBL" id="CAJNOE010000094">
    <property type="protein sequence ID" value="CAF0901590.1"/>
    <property type="molecule type" value="Genomic_DNA"/>
</dbReference>
<sequence>MSTSPIEFKLFAPNNKQVELLIAHTQDRPSRQRIPMVKDDQTGYFHCQVSNLQDGDYEYRFHLQTCSPNHKPDEWLDVIDPCVTQYDAINDEGIVTVKQGRRLISGCDDYQWRNDHIKLPENKDIIIYELYISDFTDEGTLNAIIDTGKLDYLSQELGINAIELMPIQESMGMAHDWGYSTRHYFALKHSYGSPEDLKRFVDECHGRGIRVILDGVYTFSNNDCPLLQIDKNYWYYADRHHPDDPNYWGPEFNYEYYDDRLKIKPACDYISAVANYWLAEYHLDAIRFDSVKELDNFDILRRLVSECTEKRAPQPFLTIAEYIPDTSKIVKCGGGPLDSCWSTAFHMDIISNLMNDTEFSLDKIKRCLDIRQQGYSSPLALVNYISSHDNQHMLFQLQQHHIMNDDAFERLELAAILLMTALGIPMIWMGTELGEARESTSDQHQKDRKTNWQVLDAPVSPYRTLLNTFKQVIKLRRQLTALRSDNLEFFFEHYDDRVLAYSRRSNDNDLVLVIAHFSPNNRDGYIVKNIPAKEGTQFVNRMDENEVLHIENGTNELKMNLKPFEGKILIQK</sequence>
<dbReference type="Pfam" id="PF02922">
    <property type="entry name" value="CBM_48"/>
    <property type="match status" value="1"/>
</dbReference>
<evidence type="ECO:0000313" key="5">
    <source>
        <dbReference type="EMBL" id="CAF4109148.1"/>
    </source>
</evidence>
<dbReference type="InterPro" id="IPR013783">
    <property type="entry name" value="Ig-like_fold"/>
</dbReference>
<dbReference type="Pfam" id="PF00128">
    <property type="entry name" value="Alpha-amylase"/>
    <property type="match status" value="1"/>
</dbReference>
<dbReference type="PIRSF" id="PIRSF000463">
    <property type="entry name" value="GlgB"/>
    <property type="match status" value="1"/>
</dbReference>
<dbReference type="Gene3D" id="2.60.40.10">
    <property type="entry name" value="Immunoglobulins"/>
    <property type="match status" value="1"/>
</dbReference>
<evidence type="ECO:0000259" key="3">
    <source>
        <dbReference type="SMART" id="SM00642"/>
    </source>
</evidence>
<evidence type="ECO:0000256" key="2">
    <source>
        <dbReference type="PIRSR" id="PIRSR000463-1"/>
    </source>
</evidence>
<dbReference type="Proteomes" id="UP000663860">
    <property type="component" value="Unassembled WGS sequence"/>
</dbReference>
<dbReference type="InterPro" id="IPR037439">
    <property type="entry name" value="Branching_enzy"/>
</dbReference>
<dbReference type="AlphaFoldDB" id="A0A813ZRF4"/>
<dbReference type="EMBL" id="CAJOBB010004936">
    <property type="protein sequence ID" value="CAF4109148.1"/>
    <property type="molecule type" value="Genomic_DNA"/>
</dbReference>
<evidence type="ECO:0000256" key="1">
    <source>
        <dbReference type="ARBA" id="ARBA00008061"/>
    </source>
</evidence>
<dbReference type="SUPFAM" id="SSF51445">
    <property type="entry name" value="(Trans)glycosidases"/>
    <property type="match status" value="1"/>
</dbReference>
<feature type="domain" description="Glycosyl hydrolase family 13 catalytic" evidence="3">
    <location>
        <begin position="129"/>
        <end position="476"/>
    </location>
</feature>
<dbReference type="SUPFAM" id="SSF51011">
    <property type="entry name" value="Glycosyl hydrolase domain"/>
    <property type="match status" value="1"/>
</dbReference>
<dbReference type="InterPro" id="IPR004193">
    <property type="entry name" value="Glyco_hydro_13_N"/>
</dbReference>
<dbReference type="GO" id="GO:0004553">
    <property type="term" value="F:hydrolase activity, hydrolyzing O-glycosyl compounds"/>
    <property type="evidence" value="ECO:0007669"/>
    <property type="project" value="InterPro"/>
</dbReference>
<proteinExistence type="inferred from homology"/>
<dbReference type="Proteomes" id="UP000663868">
    <property type="component" value="Unassembled WGS sequence"/>
</dbReference>
<dbReference type="SUPFAM" id="SSF81296">
    <property type="entry name" value="E set domains"/>
    <property type="match status" value="1"/>
</dbReference>
<feature type="active site" description="Proton donor" evidence="2">
    <location>
        <position position="321"/>
    </location>
</feature>
<evidence type="ECO:0000313" key="6">
    <source>
        <dbReference type="Proteomes" id="UP000663860"/>
    </source>
</evidence>
<comment type="caution">
    <text evidence="4">The sequence shown here is derived from an EMBL/GenBank/DDBJ whole genome shotgun (WGS) entry which is preliminary data.</text>
</comment>
<reference evidence="4" key="1">
    <citation type="submission" date="2021-02" db="EMBL/GenBank/DDBJ databases">
        <authorList>
            <person name="Nowell W R."/>
        </authorList>
    </citation>
    <scope>NUCLEOTIDE SEQUENCE</scope>
</reference>
<dbReference type="Gene3D" id="3.20.20.80">
    <property type="entry name" value="Glycosidases"/>
    <property type="match status" value="1"/>
</dbReference>